<dbReference type="PANTHER" id="PTHR21685">
    <property type="entry name" value="TON-B BOX DOMAIN"/>
    <property type="match status" value="1"/>
</dbReference>
<dbReference type="PANTHER" id="PTHR21685:SF1">
    <property type="entry name" value="TAPERIN"/>
    <property type="match status" value="1"/>
</dbReference>
<dbReference type="Ensembl" id="ENSSFAT00005056604.1">
    <property type="protein sequence ID" value="ENSSFAP00005054916.1"/>
    <property type="gene ID" value="ENSSFAG00005026101.1"/>
</dbReference>
<keyword evidence="4" id="KW-1185">Reference proteome</keyword>
<sequence>RTRAFHSRTGPDRTARKKANTFTVVPKRRAESDGLPASPEPPQEPSGELGTLLKKRYPAVEEIEVIGGYLSLEKSCLTKTGSTGKKLKISFNESSLQSTYEYPSESSVWDSGEEDEDDKPLVARPGTTAECRLDADPSLLRPQICPTTFPSTRWTSAPGRS</sequence>
<feature type="region of interest" description="Disordered" evidence="1">
    <location>
        <begin position="1"/>
        <end position="51"/>
    </location>
</feature>
<protein>
    <recommendedName>
        <fullName evidence="2">Phostensin/Taperin PP1-binding domain-containing protein</fullName>
    </recommendedName>
</protein>
<dbReference type="GO" id="GO:0019902">
    <property type="term" value="F:phosphatase binding"/>
    <property type="evidence" value="ECO:0007669"/>
    <property type="project" value="InterPro"/>
</dbReference>
<dbReference type="Pfam" id="PF13914">
    <property type="entry name" value="Phostensin"/>
    <property type="match status" value="1"/>
</dbReference>
<feature type="domain" description="Phostensin/Taperin PP1-binding" evidence="2">
    <location>
        <begin position="7"/>
        <end position="108"/>
    </location>
</feature>
<evidence type="ECO:0000256" key="1">
    <source>
        <dbReference type="SAM" id="MobiDB-lite"/>
    </source>
</evidence>
<accession>A0A672JL08</accession>
<feature type="compositionally biased region" description="Polar residues" evidence="1">
    <location>
        <begin position="97"/>
        <end position="109"/>
    </location>
</feature>
<proteinExistence type="predicted"/>
<dbReference type="InParanoid" id="A0A672JL08"/>
<reference evidence="3" key="2">
    <citation type="submission" date="2025-09" db="UniProtKB">
        <authorList>
            <consortium name="Ensembl"/>
        </authorList>
    </citation>
    <scope>IDENTIFICATION</scope>
</reference>
<name>A0A672JL08_SALFA</name>
<evidence type="ECO:0000313" key="4">
    <source>
        <dbReference type="Proteomes" id="UP000472267"/>
    </source>
</evidence>
<feature type="region of interest" description="Disordered" evidence="1">
    <location>
        <begin position="97"/>
        <end position="135"/>
    </location>
</feature>
<organism evidence="3 4">
    <name type="scientific">Salarias fasciatus</name>
    <name type="common">Jewelled blenny</name>
    <name type="synonym">Blennius fasciatus</name>
    <dbReference type="NCBI Taxonomy" id="181472"/>
    <lineage>
        <taxon>Eukaryota</taxon>
        <taxon>Metazoa</taxon>
        <taxon>Chordata</taxon>
        <taxon>Craniata</taxon>
        <taxon>Vertebrata</taxon>
        <taxon>Euteleostomi</taxon>
        <taxon>Actinopterygii</taxon>
        <taxon>Neopterygii</taxon>
        <taxon>Teleostei</taxon>
        <taxon>Neoteleostei</taxon>
        <taxon>Acanthomorphata</taxon>
        <taxon>Ovalentaria</taxon>
        <taxon>Blenniimorphae</taxon>
        <taxon>Blenniiformes</taxon>
        <taxon>Blennioidei</taxon>
        <taxon>Blenniidae</taxon>
        <taxon>Salariinae</taxon>
        <taxon>Salarias</taxon>
    </lineage>
</organism>
<dbReference type="AlphaFoldDB" id="A0A672JL08"/>
<evidence type="ECO:0000259" key="2">
    <source>
        <dbReference type="Pfam" id="PF13914"/>
    </source>
</evidence>
<dbReference type="Proteomes" id="UP000472267">
    <property type="component" value="Unassembled WGS sequence"/>
</dbReference>
<reference evidence="3" key="1">
    <citation type="submission" date="2025-08" db="UniProtKB">
        <authorList>
            <consortium name="Ensembl"/>
        </authorList>
    </citation>
    <scope>IDENTIFICATION</scope>
</reference>
<dbReference type="InterPro" id="IPR026671">
    <property type="entry name" value="PPP1R18/Tprn"/>
</dbReference>
<dbReference type="InterPro" id="IPR025907">
    <property type="entry name" value="Phostensin/Taperin_PP1-bd_dom"/>
</dbReference>
<evidence type="ECO:0000313" key="3">
    <source>
        <dbReference type="Ensembl" id="ENSSFAP00005054916.1"/>
    </source>
</evidence>